<dbReference type="STRING" id="484498.SAMN05421686_10729"/>
<proteinExistence type="predicted"/>
<evidence type="ECO:0000313" key="3">
    <source>
        <dbReference type="EMBL" id="SIS97939.1"/>
    </source>
</evidence>
<reference evidence="4" key="1">
    <citation type="submission" date="2017-01" db="EMBL/GenBank/DDBJ databases">
        <authorList>
            <person name="Varghese N."/>
            <person name="Submissions S."/>
        </authorList>
    </citation>
    <scope>NUCLEOTIDE SEQUENCE [LARGE SCALE GENOMIC DNA]</scope>
    <source>
        <strain evidence="4">DSM 24913</strain>
    </source>
</reference>
<evidence type="ECO:0000256" key="2">
    <source>
        <dbReference type="SAM" id="Phobius"/>
    </source>
</evidence>
<name>A0A1N7NIC7_9GAMM</name>
<dbReference type="EMBL" id="FTOH01000007">
    <property type="protein sequence ID" value="SIS97939.1"/>
    <property type="molecule type" value="Genomic_DNA"/>
</dbReference>
<keyword evidence="2" id="KW-0472">Membrane</keyword>
<dbReference type="Proteomes" id="UP000185639">
    <property type="component" value="Unassembled WGS sequence"/>
</dbReference>
<accession>A0A1N7NIC7</accession>
<protein>
    <submittedName>
        <fullName evidence="3">Uncharacterized protein</fullName>
    </submittedName>
</protein>
<keyword evidence="2" id="KW-1133">Transmembrane helix</keyword>
<keyword evidence="4" id="KW-1185">Reference proteome</keyword>
<evidence type="ECO:0000313" key="4">
    <source>
        <dbReference type="Proteomes" id="UP000185639"/>
    </source>
</evidence>
<evidence type="ECO:0000256" key="1">
    <source>
        <dbReference type="SAM" id="MobiDB-lite"/>
    </source>
</evidence>
<gene>
    <name evidence="3" type="ORF">SAMN05421686_10729</name>
</gene>
<keyword evidence="2" id="KW-0812">Transmembrane</keyword>
<feature type="compositionally biased region" description="Polar residues" evidence="1">
    <location>
        <begin position="9"/>
        <end position="24"/>
    </location>
</feature>
<organism evidence="3 4">
    <name type="scientific">Thalassolituus maritimus</name>
    <dbReference type="NCBI Taxonomy" id="484498"/>
    <lineage>
        <taxon>Bacteria</taxon>
        <taxon>Pseudomonadati</taxon>
        <taxon>Pseudomonadota</taxon>
        <taxon>Gammaproteobacteria</taxon>
        <taxon>Oceanospirillales</taxon>
        <taxon>Oceanospirillaceae</taxon>
        <taxon>Thalassolituus</taxon>
    </lineage>
</organism>
<dbReference type="AlphaFoldDB" id="A0A1N7NIC7"/>
<feature type="region of interest" description="Disordered" evidence="1">
    <location>
        <begin position="1"/>
        <end position="33"/>
    </location>
</feature>
<dbReference type="RefSeq" id="WP_076516301.1">
    <property type="nucleotide sequence ID" value="NZ_FTOH01000007.1"/>
</dbReference>
<sequence>MGLFGGGNSSKSTTNNYDQRQNQAADGGVAGNNNYVVHQTSDYGAVENAFEFGESAIDGMADSQEMALEFAGGSMSRVLDSLDDNTGQAFGFAESVFERAIDSSDAARAESFGAISQNNKRMDEIYSTVGRETQDQTMKIVMLMAGLVGASLLVGVARA</sequence>
<feature type="transmembrane region" description="Helical" evidence="2">
    <location>
        <begin position="140"/>
        <end position="157"/>
    </location>
</feature>